<gene>
    <name evidence="2" type="ORF">CITCOLO1_LOCUS12871</name>
</gene>
<dbReference type="PANTHER" id="PTHR13954">
    <property type="entry name" value="IRE1-RELATED"/>
    <property type="match status" value="1"/>
</dbReference>
<evidence type="ECO:0000313" key="2">
    <source>
        <dbReference type="EMBL" id="CAK9320815.1"/>
    </source>
</evidence>
<sequence>MGRAKLFPSDESGHDVPVCAPTSCWQAAELRLGGRQTCAPDLFSLGCILFYCITGVKHPFCEDQFERDDRIVINIPKASDVLQLPLFWSSEMRLSFLRDSSNRIHLEKGGDLLSALEGASKAIFSTKWSKKMMKGKKKENHPPPAAAGRGKV</sequence>
<feature type="region of interest" description="Disordered" evidence="1">
    <location>
        <begin position="133"/>
        <end position="152"/>
    </location>
</feature>
<evidence type="ECO:0000313" key="3">
    <source>
        <dbReference type="Proteomes" id="UP001642487"/>
    </source>
</evidence>
<evidence type="ECO:0000256" key="1">
    <source>
        <dbReference type="SAM" id="MobiDB-lite"/>
    </source>
</evidence>
<dbReference type="Proteomes" id="UP001642487">
    <property type="component" value="Chromosome 4"/>
</dbReference>
<accession>A0ABP0YMH2</accession>
<organism evidence="2 3">
    <name type="scientific">Citrullus colocynthis</name>
    <name type="common">colocynth</name>
    <dbReference type="NCBI Taxonomy" id="252529"/>
    <lineage>
        <taxon>Eukaryota</taxon>
        <taxon>Viridiplantae</taxon>
        <taxon>Streptophyta</taxon>
        <taxon>Embryophyta</taxon>
        <taxon>Tracheophyta</taxon>
        <taxon>Spermatophyta</taxon>
        <taxon>Magnoliopsida</taxon>
        <taxon>eudicotyledons</taxon>
        <taxon>Gunneridae</taxon>
        <taxon>Pentapetalae</taxon>
        <taxon>rosids</taxon>
        <taxon>fabids</taxon>
        <taxon>Cucurbitales</taxon>
        <taxon>Cucurbitaceae</taxon>
        <taxon>Benincaseae</taxon>
        <taxon>Citrullus</taxon>
    </lineage>
</organism>
<dbReference type="PANTHER" id="PTHR13954:SF6">
    <property type="entry name" value="NON-SPECIFIC SERINE_THREONINE PROTEIN KINASE"/>
    <property type="match status" value="1"/>
</dbReference>
<dbReference type="InterPro" id="IPR045133">
    <property type="entry name" value="IRE1/2-like"/>
</dbReference>
<keyword evidence="3" id="KW-1185">Reference proteome</keyword>
<reference evidence="2 3" key="1">
    <citation type="submission" date="2024-03" db="EMBL/GenBank/DDBJ databases">
        <authorList>
            <person name="Gkanogiannis A."/>
            <person name="Becerra Lopez-Lavalle L."/>
        </authorList>
    </citation>
    <scope>NUCLEOTIDE SEQUENCE [LARGE SCALE GENOMIC DNA]</scope>
</reference>
<name>A0ABP0YMH2_9ROSI</name>
<proteinExistence type="predicted"/>
<dbReference type="InterPro" id="IPR011009">
    <property type="entry name" value="Kinase-like_dom_sf"/>
</dbReference>
<dbReference type="EMBL" id="OZ021738">
    <property type="protein sequence ID" value="CAK9320815.1"/>
    <property type="molecule type" value="Genomic_DNA"/>
</dbReference>
<dbReference type="Gene3D" id="1.10.510.10">
    <property type="entry name" value="Transferase(Phosphotransferase) domain 1"/>
    <property type="match status" value="1"/>
</dbReference>
<dbReference type="SUPFAM" id="SSF56112">
    <property type="entry name" value="Protein kinase-like (PK-like)"/>
    <property type="match status" value="1"/>
</dbReference>
<evidence type="ECO:0008006" key="4">
    <source>
        <dbReference type="Google" id="ProtNLM"/>
    </source>
</evidence>
<protein>
    <recommendedName>
        <fullName evidence="4">Protein kinase domain-containing protein</fullName>
    </recommendedName>
</protein>